<accession>A0A195ELZ0</accession>
<evidence type="ECO:0000313" key="2">
    <source>
        <dbReference type="EMBL" id="KYN28894.1"/>
    </source>
</evidence>
<evidence type="ECO:0000313" key="3">
    <source>
        <dbReference type="Proteomes" id="UP000078492"/>
    </source>
</evidence>
<dbReference type="Proteomes" id="UP000078492">
    <property type="component" value="Unassembled WGS sequence"/>
</dbReference>
<dbReference type="EMBL" id="KQ978739">
    <property type="protein sequence ID" value="KYN28894.1"/>
    <property type="molecule type" value="Genomic_DNA"/>
</dbReference>
<protein>
    <submittedName>
        <fullName evidence="2">Uncharacterized protein</fullName>
    </submittedName>
</protein>
<keyword evidence="3" id="KW-1185">Reference proteome</keyword>
<reference evidence="2 3" key="1">
    <citation type="submission" date="2015-09" db="EMBL/GenBank/DDBJ databases">
        <title>Trachymyrmex cornetzi WGS genome.</title>
        <authorList>
            <person name="Nygaard S."/>
            <person name="Hu H."/>
            <person name="Boomsma J."/>
            <person name="Zhang G."/>
        </authorList>
    </citation>
    <scope>NUCLEOTIDE SEQUENCE [LARGE SCALE GENOMIC DNA]</scope>
    <source>
        <strain evidence="2">Tcor2-1</strain>
        <tissue evidence="2">Whole body</tissue>
    </source>
</reference>
<organism evidence="2 3">
    <name type="scientific">Trachymyrmex cornetzi</name>
    <dbReference type="NCBI Taxonomy" id="471704"/>
    <lineage>
        <taxon>Eukaryota</taxon>
        <taxon>Metazoa</taxon>
        <taxon>Ecdysozoa</taxon>
        <taxon>Arthropoda</taxon>
        <taxon>Hexapoda</taxon>
        <taxon>Insecta</taxon>
        <taxon>Pterygota</taxon>
        <taxon>Neoptera</taxon>
        <taxon>Endopterygota</taxon>
        <taxon>Hymenoptera</taxon>
        <taxon>Apocrita</taxon>
        <taxon>Aculeata</taxon>
        <taxon>Formicoidea</taxon>
        <taxon>Formicidae</taxon>
        <taxon>Myrmicinae</taxon>
        <taxon>Trachymyrmex</taxon>
    </lineage>
</organism>
<gene>
    <name evidence="2" type="ORF">ALC57_01858</name>
</gene>
<proteinExistence type="predicted"/>
<dbReference type="AlphaFoldDB" id="A0A195ELZ0"/>
<name>A0A195ELZ0_9HYME</name>
<sequence>MMIRQSVRTLRTFQVFRAAYKLYAGEQRYTARQQHREATQIHVPLPAGLRRRGVPSGNTNPLDAVTCTRRRMHAPDLPRHG</sequence>
<evidence type="ECO:0000256" key="1">
    <source>
        <dbReference type="SAM" id="MobiDB-lite"/>
    </source>
</evidence>
<feature type="region of interest" description="Disordered" evidence="1">
    <location>
        <begin position="32"/>
        <end position="63"/>
    </location>
</feature>